<proteinExistence type="predicted"/>
<keyword evidence="2" id="KW-1185">Reference proteome</keyword>
<reference evidence="1" key="1">
    <citation type="submission" date="2020-08" db="EMBL/GenBank/DDBJ databases">
        <title>Multicomponent nature underlies the extraordinary mechanical properties of spider dragline silk.</title>
        <authorList>
            <person name="Kono N."/>
            <person name="Nakamura H."/>
            <person name="Mori M."/>
            <person name="Yoshida Y."/>
            <person name="Ohtoshi R."/>
            <person name="Malay A.D."/>
            <person name="Moran D.A.P."/>
            <person name="Tomita M."/>
            <person name="Numata K."/>
            <person name="Arakawa K."/>
        </authorList>
    </citation>
    <scope>NUCLEOTIDE SEQUENCE</scope>
</reference>
<gene>
    <name evidence="1" type="ORF">NPIL_467641</name>
</gene>
<evidence type="ECO:0000313" key="1">
    <source>
        <dbReference type="EMBL" id="GFS80996.1"/>
    </source>
</evidence>
<organism evidence="1 2">
    <name type="scientific">Nephila pilipes</name>
    <name type="common">Giant wood spider</name>
    <name type="synonym">Nephila maculata</name>
    <dbReference type="NCBI Taxonomy" id="299642"/>
    <lineage>
        <taxon>Eukaryota</taxon>
        <taxon>Metazoa</taxon>
        <taxon>Ecdysozoa</taxon>
        <taxon>Arthropoda</taxon>
        <taxon>Chelicerata</taxon>
        <taxon>Arachnida</taxon>
        <taxon>Araneae</taxon>
        <taxon>Araneomorphae</taxon>
        <taxon>Entelegynae</taxon>
        <taxon>Araneoidea</taxon>
        <taxon>Nephilidae</taxon>
        <taxon>Nephila</taxon>
    </lineage>
</organism>
<name>A0A8X6T5F0_NEPPI</name>
<dbReference type="Proteomes" id="UP000887013">
    <property type="component" value="Unassembled WGS sequence"/>
</dbReference>
<dbReference type="AlphaFoldDB" id="A0A8X6T5F0"/>
<comment type="caution">
    <text evidence="1">The sequence shown here is derived from an EMBL/GenBank/DDBJ whole genome shotgun (WGS) entry which is preliminary data.</text>
</comment>
<feature type="non-terminal residue" evidence="1">
    <location>
        <position position="87"/>
    </location>
</feature>
<accession>A0A8X6T5F0</accession>
<sequence length="87" mass="10018">MQCQTNKQANVAVACPDSWNFIHPSWDNFHTFTLTFDDASAPSHSCTNEFDDLVTSSSIHNHTKHEEWKTLTDLMRPQQYVELISGY</sequence>
<protein>
    <submittedName>
        <fullName evidence="1">Uncharacterized protein</fullName>
    </submittedName>
</protein>
<evidence type="ECO:0000313" key="2">
    <source>
        <dbReference type="Proteomes" id="UP000887013"/>
    </source>
</evidence>
<dbReference type="EMBL" id="BMAW01002928">
    <property type="protein sequence ID" value="GFS80996.1"/>
    <property type="molecule type" value="Genomic_DNA"/>
</dbReference>